<sequence>MPSDFNKDHVWEKAQKLDKERKKVESRIKEGIKANDKALVTKLKKSQTQDRVKLTGYYAEIIMHDVAFADAHEVPNKLWMLQHVYLNNLRSGVQKKKQPAEAKQKAVALFGEKLAECAKFLEFLIGDAEKKMDSSALSQSSAAPSPASPYNSSEALLMSQNSVPPFAKLPTSPLSKVLYKLYMGLGDVYRYESSYLKPPDNGKTDWSQS</sequence>
<keyword evidence="2" id="KW-1185">Reference proteome</keyword>
<dbReference type="AlphaFoldDB" id="A0A9W7DNU4"/>
<name>A0A9W7DNU4_9STRA</name>
<feature type="non-terminal residue" evidence="1">
    <location>
        <position position="209"/>
    </location>
</feature>
<protein>
    <submittedName>
        <fullName evidence="1">Uncharacterized protein</fullName>
    </submittedName>
</protein>
<dbReference type="InterPro" id="IPR011990">
    <property type="entry name" value="TPR-like_helical_dom_sf"/>
</dbReference>
<gene>
    <name evidence="1" type="ORF">TrRE_jg10228</name>
</gene>
<dbReference type="Proteomes" id="UP001165082">
    <property type="component" value="Unassembled WGS sequence"/>
</dbReference>
<proteinExistence type="predicted"/>
<evidence type="ECO:0000313" key="2">
    <source>
        <dbReference type="Proteomes" id="UP001165082"/>
    </source>
</evidence>
<evidence type="ECO:0000313" key="1">
    <source>
        <dbReference type="EMBL" id="GMH50569.1"/>
    </source>
</evidence>
<comment type="caution">
    <text evidence="1">The sequence shown here is derived from an EMBL/GenBank/DDBJ whole genome shotgun (WGS) entry which is preliminary data.</text>
</comment>
<reference evidence="1" key="1">
    <citation type="submission" date="2022-07" db="EMBL/GenBank/DDBJ databases">
        <title>Genome analysis of Parmales, a sister group of diatoms, reveals the evolutionary specialization of diatoms from phago-mixotrophs to photoautotrophs.</title>
        <authorList>
            <person name="Ban H."/>
            <person name="Sato S."/>
            <person name="Yoshikawa S."/>
            <person name="Kazumasa Y."/>
            <person name="Nakamura Y."/>
            <person name="Ichinomiya M."/>
            <person name="Saitoh K."/>
            <person name="Sato N."/>
            <person name="Blanc-Mathieu R."/>
            <person name="Endo H."/>
            <person name="Kuwata A."/>
            <person name="Ogata H."/>
        </authorList>
    </citation>
    <scope>NUCLEOTIDE SEQUENCE</scope>
</reference>
<organism evidence="1 2">
    <name type="scientific">Triparma retinervis</name>
    <dbReference type="NCBI Taxonomy" id="2557542"/>
    <lineage>
        <taxon>Eukaryota</taxon>
        <taxon>Sar</taxon>
        <taxon>Stramenopiles</taxon>
        <taxon>Ochrophyta</taxon>
        <taxon>Bolidophyceae</taxon>
        <taxon>Parmales</taxon>
        <taxon>Triparmaceae</taxon>
        <taxon>Triparma</taxon>
    </lineage>
</organism>
<dbReference type="EMBL" id="BRXZ01001950">
    <property type="protein sequence ID" value="GMH50569.1"/>
    <property type="molecule type" value="Genomic_DNA"/>
</dbReference>
<dbReference type="Gene3D" id="1.25.40.10">
    <property type="entry name" value="Tetratricopeptide repeat domain"/>
    <property type="match status" value="1"/>
</dbReference>
<accession>A0A9W7DNU4</accession>